<reference evidence="2" key="1">
    <citation type="submission" date="2022-08" db="EMBL/GenBank/DDBJ databases">
        <authorList>
            <person name="Gutierrez-Valencia J."/>
        </authorList>
    </citation>
    <scope>NUCLEOTIDE SEQUENCE</scope>
</reference>
<dbReference type="AlphaFoldDB" id="A0AAV0J976"/>
<protein>
    <submittedName>
        <fullName evidence="2">Uncharacterized protein</fullName>
    </submittedName>
</protein>
<accession>A0AAV0J976</accession>
<feature type="non-terminal residue" evidence="2">
    <location>
        <position position="1"/>
    </location>
</feature>
<feature type="region of interest" description="Disordered" evidence="1">
    <location>
        <begin position="21"/>
        <end position="52"/>
    </location>
</feature>
<sequence>IFFSQAQILISTIAAPIPVDGQFDGTRRSGCPPLRSSRSNPAPWQPLTRRLP</sequence>
<gene>
    <name evidence="2" type="ORF">LITE_LOCUS13004</name>
</gene>
<evidence type="ECO:0000256" key="1">
    <source>
        <dbReference type="SAM" id="MobiDB-lite"/>
    </source>
</evidence>
<keyword evidence="3" id="KW-1185">Reference proteome</keyword>
<dbReference type="Proteomes" id="UP001154282">
    <property type="component" value="Unassembled WGS sequence"/>
</dbReference>
<evidence type="ECO:0000313" key="3">
    <source>
        <dbReference type="Proteomes" id="UP001154282"/>
    </source>
</evidence>
<proteinExistence type="predicted"/>
<evidence type="ECO:0000313" key="2">
    <source>
        <dbReference type="EMBL" id="CAI0405844.1"/>
    </source>
</evidence>
<comment type="caution">
    <text evidence="2">The sequence shown here is derived from an EMBL/GenBank/DDBJ whole genome shotgun (WGS) entry which is preliminary data.</text>
</comment>
<name>A0AAV0J976_9ROSI</name>
<organism evidence="2 3">
    <name type="scientific">Linum tenue</name>
    <dbReference type="NCBI Taxonomy" id="586396"/>
    <lineage>
        <taxon>Eukaryota</taxon>
        <taxon>Viridiplantae</taxon>
        <taxon>Streptophyta</taxon>
        <taxon>Embryophyta</taxon>
        <taxon>Tracheophyta</taxon>
        <taxon>Spermatophyta</taxon>
        <taxon>Magnoliopsida</taxon>
        <taxon>eudicotyledons</taxon>
        <taxon>Gunneridae</taxon>
        <taxon>Pentapetalae</taxon>
        <taxon>rosids</taxon>
        <taxon>fabids</taxon>
        <taxon>Malpighiales</taxon>
        <taxon>Linaceae</taxon>
        <taxon>Linum</taxon>
    </lineage>
</organism>
<dbReference type="EMBL" id="CAMGYJ010000004">
    <property type="protein sequence ID" value="CAI0405844.1"/>
    <property type="molecule type" value="Genomic_DNA"/>
</dbReference>